<keyword evidence="1 2" id="KW-0175">Coiled coil</keyword>
<evidence type="ECO:0000313" key="3">
    <source>
        <dbReference type="EMBL" id="MBC8431988.1"/>
    </source>
</evidence>
<evidence type="ECO:0000313" key="4">
    <source>
        <dbReference type="Proteomes" id="UP000605201"/>
    </source>
</evidence>
<dbReference type="GO" id="GO:0090529">
    <property type="term" value="P:cell septum assembly"/>
    <property type="evidence" value="ECO:0007669"/>
    <property type="project" value="InterPro"/>
</dbReference>
<reference evidence="3 4" key="1">
    <citation type="submission" date="2020-08" db="EMBL/GenBank/DDBJ databases">
        <title>Bridging the membrane lipid divide: bacteria of the FCB group superphylum have the potential to synthesize archaeal ether lipids.</title>
        <authorList>
            <person name="Villanueva L."/>
            <person name="Von Meijenfeldt F.A.B."/>
            <person name="Westbye A.B."/>
            <person name="Yadav S."/>
            <person name="Hopmans E.C."/>
            <person name="Dutilh B.E."/>
            <person name="Sinninghe Damste J.S."/>
        </authorList>
    </citation>
    <scope>NUCLEOTIDE SEQUENCE [LARGE SCALE GENOMIC DNA]</scope>
    <source>
        <strain evidence="3">NIOZ-UU17</strain>
    </source>
</reference>
<feature type="coiled-coil region" evidence="2">
    <location>
        <begin position="24"/>
        <end position="58"/>
    </location>
</feature>
<comment type="caution">
    <text evidence="3">The sequence shown here is derived from an EMBL/GenBank/DDBJ whole genome shotgun (WGS) entry which is preliminary data.</text>
</comment>
<evidence type="ECO:0000256" key="1">
    <source>
        <dbReference type="ARBA" id="ARBA00023054"/>
    </source>
</evidence>
<accession>A0A8J6P0G1</accession>
<dbReference type="Proteomes" id="UP000605201">
    <property type="component" value="Unassembled WGS sequence"/>
</dbReference>
<dbReference type="InterPro" id="IPR009252">
    <property type="entry name" value="Cell_div_ZapB"/>
</dbReference>
<sequence length="80" mass="9322">MDHEKVLRQFDEIEQKVGKLIDVCKSLEATNLEFKTKIERLEEELQGKVEAENDYQEEKALIRSKVDSLLARLEGLTETE</sequence>
<gene>
    <name evidence="3" type="primary">zapB</name>
    <name evidence="3" type="ORF">H8D96_08705</name>
</gene>
<dbReference type="GO" id="GO:0043093">
    <property type="term" value="P:FtsZ-dependent cytokinesis"/>
    <property type="evidence" value="ECO:0007669"/>
    <property type="project" value="InterPro"/>
</dbReference>
<evidence type="ECO:0000256" key="2">
    <source>
        <dbReference type="SAM" id="Coils"/>
    </source>
</evidence>
<name>A0A8J6P0G1_9BACT</name>
<organism evidence="3 4">
    <name type="scientific">Candidatus Desulfatibia vada</name>
    <dbReference type="NCBI Taxonomy" id="2841696"/>
    <lineage>
        <taxon>Bacteria</taxon>
        <taxon>Pseudomonadati</taxon>
        <taxon>Thermodesulfobacteriota</taxon>
        <taxon>Desulfobacteria</taxon>
        <taxon>Desulfobacterales</taxon>
        <taxon>Desulfobacterales incertae sedis</taxon>
        <taxon>Candidatus Desulfatibia</taxon>
    </lineage>
</organism>
<protein>
    <submittedName>
        <fullName evidence="3">Cell division protein ZapB</fullName>
    </submittedName>
</protein>
<keyword evidence="3" id="KW-0132">Cell division</keyword>
<dbReference type="AlphaFoldDB" id="A0A8J6P0G1"/>
<dbReference type="GO" id="GO:0005737">
    <property type="term" value="C:cytoplasm"/>
    <property type="evidence" value="ECO:0007669"/>
    <property type="project" value="InterPro"/>
</dbReference>
<keyword evidence="3" id="KW-0131">Cell cycle</keyword>
<dbReference type="EMBL" id="JACNIG010000196">
    <property type="protein sequence ID" value="MBC8431988.1"/>
    <property type="molecule type" value="Genomic_DNA"/>
</dbReference>
<proteinExistence type="predicted"/>
<dbReference type="Pfam" id="PF06005">
    <property type="entry name" value="ZapB"/>
    <property type="match status" value="1"/>
</dbReference>